<comment type="catalytic activity">
    <reaction evidence="8 11">
        <text>lipid IVA (E. coli) + CMP-3-deoxy-beta-D-manno-octulosonate = alpha-Kdo-(2-&gt;6)-lipid IVA (E. coli) + CMP + H(+)</text>
        <dbReference type="Rhea" id="RHEA:28066"/>
        <dbReference type="ChEBI" id="CHEBI:15378"/>
        <dbReference type="ChEBI" id="CHEBI:58603"/>
        <dbReference type="ChEBI" id="CHEBI:60364"/>
        <dbReference type="ChEBI" id="CHEBI:60377"/>
        <dbReference type="ChEBI" id="CHEBI:85987"/>
        <dbReference type="EC" id="2.4.99.12"/>
    </reaction>
</comment>
<evidence type="ECO:0000259" key="12">
    <source>
        <dbReference type="Pfam" id="PF04413"/>
    </source>
</evidence>
<evidence type="ECO:0000313" key="13">
    <source>
        <dbReference type="EMBL" id="QPH55458.1"/>
    </source>
</evidence>
<evidence type="ECO:0000256" key="3">
    <source>
        <dbReference type="ARBA" id="ARBA00006380"/>
    </source>
</evidence>
<dbReference type="InterPro" id="IPR007507">
    <property type="entry name" value="Glycos_transf_N"/>
</dbReference>
<dbReference type="GO" id="GO:0043842">
    <property type="term" value="F:Kdo transferase activity"/>
    <property type="evidence" value="ECO:0007669"/>
    <property type="project" value="UniProtKB-EC"/>
</dbReference>
<feature type="site" description="Transition state stabilizer" evidence="10">
    <location>
        <position position="134"/>
    </location>
</feature>
<evidence type="ECO:0000256" key="10">
    <source>
        <dbReference type="PIRSR" id="PIRSR639901-2"/>
    </source>
</evidence>
<gene>
    <name evidence="13" type="ORF">I0K15_06910</name>
</gene>
<dbReference type="GO" id="GO:0009245">
    <property type="term" value="P:lipid A biosynthetic process"/>
    <property type="evidence" value="ECO:0007669"/>
    <property type="project" value="TreeGrafter"/>
</dbReference>
<dbReference type="Gene3D" id="3.40.50.11720">
    <property type="entry name" value="3-Deoxy-D-manno-octulosonic-acid transferase, N-terminal domain"/>
    <property type="match status" value="1"/>
</dbReference>
<reference evidence="13 14" key="1">
    <citation type="submission" date="2020-11" db="EMBL/GenBank/DDBJ databases">
        <title>Description of Pontivivens ytuae sp. nov. isolated from deep sea sediment of Mariana Trench.</title>
        <authorList>
            <person name="Wang Z."/>
            <person name="Sun Q.-L."/>
            <person name="Xu X.-D."/>
            <person name="Tang Y.-Z."/>
            <person name="Zhang J."/>
        </authorList>
    </citation>
    <scope>NUCLEOTIDE SEQUENCE [LARGE SCALE GENOMIC DNA]</scope>
    <source>
        <strain evidence="13 14">MT2928</strain>
    </source>
</reference>
<dbReference type="EC" id="2.4.99.12" evidence="4 11"/>
<keyword evidence="14" id="KW-1185">Reference proteome</keyword>
<dbReference type="Gene3D" id="3.40.50.2000">
    <property type="entry name" value="Glycogen Phosphorylase B"/>
    <property type="match status" value="1"/>
</dbReference>
<proteinExistence type="inferred from homology"/>
<sequence>MSSFALGLYHLFSRFGGGLARRTLDRRIAAGKEDVERVGERMGVPGLPRPEGPLIWFHAASVGESLSILDLVRRLRMQRPNIHILVTTGTITSARLMAARLPEGAMHQFYPLDVLVAVRRFLDHWQPDVALWTESELWPTMLSELRNRKIPTVLINARMSQKSFRGWKWAPIAAQRIIGGFDLILAQDKDTAERLKQLGAKPATLHLSGSLKDSAAPLPHDEAERKRIAARLAGTQVWCAASTHPGEEEIAVDAHARVRLTHPGLILILVPRHPDRGPEIAERLTAQGWRVGLRSQGEKIGQEQAIYVADTLGELGLWYRIAPVSFIGGSLVDAGGHNPYEPAALGSAILNGPYVSNFTDAYGRLSMTGGARRVSNAASLAASVTELLSPDAAAAMATAAWDVASAGADTLDRVADRLAPLLDRIDT</sequence>
<evidence type="ECO:0000256" key="2">
    <source>
        <dbReference type="ARBA" id="ARBA00004713"/>
    </source>
</evidence>
<keyword evidence="6 11" id="KW-0808">Transferase</keyword>
<accession>A0A7S9QDN2</accession>
<evidence type="ECO:0000256" key="9">
    <source>
        <dbReference type="PIRSR" id="PIRSR639901-1"/>
    </source>
</evidence>
<dbReference type="EMBL" id="CP064942">
    <property type="protein sequence ID" value="QPH55458.1"/>
    <property type="molecule type" value="Genomic_DNA"/>
</dbReference>
<comment type="pathway">
    <text evidence="2 11">Bacterial outer membrane biogenesis; LPS core biosynthesis.</text>
</comment>
<evidence type="ECO:0000256" key="6">
    <source>
        <dbReference type="ARBA" id="ARBA00022679"/>
    </source>
</evidence>
<dbReference type="AlphaFoldDB" id="A0A7S9QDN2"/>
<keyword evidence="11" id="KW-1003">Cell membrane</keyword>
<dbReference type="RefSeq" id="WP_196104657.1">
    <property type="nucleotide sequence ID" value="NZ_CP064942.1"/>
</dbReference>
<dbReference type="InterPro" id="IPR039901">
    <property type="entry name" value="Kdotransferase"/>
</dbReference>
<dbReference type="Pfam" id="PF04413">
    <property type="entry name" value="Glycos_transf_N"/>
    <property type="match status" value="1"/>
</dbReference>
<feature type="active site" description="Proton acceptor" evidence="9">
    <location>
        <position position="64"/>
    </location>
</feature>
<evidence type="ECO:0000256" key="7">
    <source>
        <dbReference type="ARBA" id="ARBA00031445"/>
    </source>
</evidence>
<dbReference type="PANTHER" id="PTHR42755:SF1">
    <property type="entry name" value="3-DEOXY-D-MANNO-OCTULOSONIC ACID TRANSFERASE, MITOCHONDRIAL-RELATED"/>
    <property type="match status" value="1"/>
</dbReference>
<feature type="site" description="Transition state stabilizer" evidence="10">
    <location>
        <position position="212"/>
    </location>
</feature>
<dbReference type="GO" id="GO:0009244">
    <property type="term" value="P:lipopolysaccharide core region biosynthetic process"/>
    <property type="evidence" value="ECO:0007669"/>
    <property type="project" value="UniProtKB-UniRule"/>
</dbReference>
<dbReference type="Proteomes" id="UP000594800">
    <property type="component" value="Chromosome"/>
</dbReference>
<evidence type="ECO:0000313" key="14">
    <source>
        <dbReference type="Proteomes" id="UP000594800"/>
    </source>
</evidence>
<dbReference type="UniPathway" id="UPA00958"/>
<comment type="function">
    <text evidence="1 11">Involved in lipopolysaccharide (LPS) biosynthesis. Catalyzes the transfer of 3-deoxy-D-manno-octulosonate (Kdo) residue(s) from CMP-Kdo to lipid IV(A), the tetraacyldisaccharide-1,4'-bisphosphate precursor of lipid A.</text>
</comment>
<evidence type="ECO:0000256" key="4">
    <source>
        <dbReference type="ARBA" id="ARBA00012621"/>
    </source>
</evidence>
<comment type="subcellular location">
    <subcellularLocation>
        <location evidence="11">Cell membrane</location>
    </subcellularLocation>
</comment>
<name>A0A7S9QDN2_9RHOB</name>
<organism evidence="13 14">
    <name type="scientific">Pontivivens ytuae</name>
    <dbReference type="NCBI Taxonomy" id="2789856"/>
    <lineage>
        <taxon>Bacteria</taxon>
        <taxon>Pseudomonadati</taxon>
        <taxon>Pseudomonadota</taxon>
        <taxon>Alphaproteobacteria</taxon>
        <taxon>Rhodobacterales</taxon>
        <taxon>Paracoccaceae</taxon>
        <taxon>Pontivivens</taxon>
    </lineage>
</organism>
<evidence type="ECO:0000256" key="11">
    <source>
        <dbReference type="RuleBase" id="RU365103"/>
    </source>
</evidence>
<protein>
    <recommendedName>
        <fullName evidence="5 11">3-deoxy-D-manno-octulosonic acid transferase</fullName>
        <shortName evidence="11">Kdo transferase</shortName>
        <ecNumber evidence="4 11">2.4.99.12</ecNumber>
    </recommendedName>
    <alternativeName>
        <fullName evidence="7 11">Lipid IV(A) 3-deoxy-D-manno-octulosonic acid transferase</fullName>
    </alternativeName>
</protein>
<keyword evidence="11" id="KW-0472">Membrane</keyword>
<evidence type="ECO:0000256" key="8">
    <source>
        <dbReference type="ARBA" id="ARBA00049183"/>
    </source>
</evidence>
<evidence type="ECO:0000256" key="1">
    <source>
        <dbReference type="ARBA" id="ARBA00003394"/>
    </source>
</evidence>
<dbReference type="KEGG" id="poz:I0K15_06910"/>
<dbReference type="FunFam" id="3.40.50.2000:FF:000032">
    <property type="entry name" value="3-deoxy-D-manno-octulosonic acid transferase"/>
    <property type="match status" value="1"/>
</dbReference>
<dbReference type="SUPFAM" id="SSF53756">
    <property type="entry name" value="UDP-Glycosyltransferase/glycogen phosphorylase"/>
    <property type="match status" value="1"/>
</dbReference>
<feature type="domain" description="3-deoxy-D-manno-octulosonic-acid transferase N-terminal" evidence="12">
    <location>
        <begin position="37"/>
        <end position="212"/>
    </location>
</feature>
<keyword evidence="11" id="KW-0448">Lipopolysaccharide biosynthesis</keyword>
<dbReference type="InterPro" id="IPR038107">
    <property type="entry name" value="Glycos_transf_N_sf"/>
</dbReference>
<evidence type="ECO:0000256" key="5">
    <source>
        <dbReference type="ARBA" id="ARBA00019077"/>
    </source>
</evidence>
<comment type="similarity">
    <text evidence="3">Belongs to the glycosyltransferase group 1 family. Glycosyltransferase 30 subfamily.</text>
</comment>
<dbReference type="GO" id="GO:0005886">
    <property type="term" value="C:plasma membrane"/>
    <property type="evidence" value="ECO:0007669"/>
    <property type="project" value="UniProtKB-SubCell"/>
</dbReference>
<dbReference type="PANTHER" id="PTHR42755">
    <property type="entry name" value="3-DEOXY-MANNO-OCTULOSONATE CYTIDYLYLTRANSFERASE"/>
    <property type="match status" value="1"/>
</dbReference>